<name>A0ABQ2WP41_9ALTE</name>
<dbReference type="RefSeq" id="WP_189483006.1">
    <property type="nucleotide sequence ID" value="NZ_BMYR01000007.1"/>
</dbReference>
<accession>A0ABQ2WP41</accession>
<feature type="domain" description="Flagellar assembly protein T middle" evidence="3">
    <location>
        <begin position="116"/>
        <end position="253"/>
    </location>
</feature>
<proteinExistence type="predicted"/>
<dbReference type="InterPro" id="IPR038180">
    <property type="entry name" value="FlgT_N_sf"/>
</dbReference>
<evidence type="ECO:0000259" key="2">
    <source>
        <dbReference type="Pfam" id="PF16538"/>
    </source>
</evidence>
<evidence type="ECO:0000256" key="1">
    <source>
        <dbReference type="SAM" id="SignalP"/>
    </source>
</evidence>
<keyword evidence="1" id="KW-0732">Signal</keyword>
<dbReference type="Proteomes" id="UP000634667">
    <property type="component" value="Unassembled WGS sequence"/>
</dbReference>
<organism evidence="5 6">
    <name type="scientific">Alishewanella tabrizica</name>
    <dbReference type="NCBI Taxonomy" id="671278"/>
    <lineage>
        <taxon>Bacteria</taxon>
        <taxon>Pseudomonadati</taxon>
        <taxon>Pseudomonadota</taxon>
        <taxon>Gammaproteobacteria</taxon>
        <taxon>Alteromonadales</taxon>
        <taxon>Alteromonadaceae</taxon>
        <taxon>Alishewanella</taxon>
    </lineage>
</organism>
<dbReference type="Gene3D" id="3.40.50.10610">
    <property type="entry name" value="ABC-type transport auxiliary lipoprotein component"/>
    <property type="match status" value="1"/>
</dbReference>
<evidence type="ECO:0008006" key="7">
    <source>
        <dbReference type="Google" id="ProtNLM"/>
    </source>
</evidence>
<feature type="domain" description="Flagellar assembly protein T N-terminal" evidence="4">
    <location>
        <begin position="26"/>
        <end position="111"/>
    </location>
</feature>
<dbReference type="InterPro" id="IPR032370">
    <property type="entry name" value="FlgT_N"/>
</dbReference>
<dbReference type="Pfam" id="PF16538">
    <property type="entry name" value="FlgT_C"/>
    <property type="match status" value="1"/>
</dbReference>
<feature type="signal peptide" evidence="1">
    <location>
        <begin position="1"/>
        <end position="24"/>
    </location>
</feature>
<reference evidence="6" key="1">
    <citation type="journal article" date="2019" name="Int. J. Syst. Evol. Microbiol.">
        <title>The Global Catalogue of Microorganisms (GCM) 10K type strain sequencing project: providing services to taxonomists for standard genome sequencing and annotation.</title>
        <authorList>
            <consortium name="The Broad Institute Genomics Platform"/>
            <consortium name="The Broad Institute Genome Sequencing Center for Infectious Disease"/>
            <person name="Wu L."/>
            <person name="Ma J."/>
        </authorList>
    </citation>
    <scope>NUCLEOTIDE SEQUENCE [LARGE SCALE GENOMIC DNA]</scope>
    <source>
        <strain evidence="6">KCTC 23723</strain>
    </source>
</reference>
<evidence type="ECO:0000259" key="3">
    <source>
        <dbReference type="Pfam" id="PF16539"/>
    </source>
</evidence>
<gene>
    <name evidence="5" type="ORF">GCM10008111_19630</name>
</gene>
<protein>
    <recommendedName>
        <fullName evidence="7">Flagellar protein FlgT</fullName>
    </recommendedName>
</protein>
<feature type="domain" description="Flagellar assembly protein T C-terminal" evidence="2">
    <location>
        <begin position="301"/>
        <end position="373"/>
    </location>
</feature>
<sequence length="377" mass="42687">MKKIVCTWLLISIVSVLHSGMASANWYEATGQATIERGDINSARQAAIEDALQRATLFAGARLESQQQVIQGILQHHQVTLSSSGELKQVQLLSETHSNQQVFITLKAHILPTASSCQQQVRNSLLVSPIYLHARQDAIYGQLFQLGEHSSRQLLSHLKDFSPNLLIQNLPETLHPEHLTAAAAEQFFGQGQQFILLATINDLSLGEKTSKFWQNRVRERFFSIDVQLYDTYERRVRFQQEYRTSSQWPDENSTPSSHSMAFWRMPYGQKIDQLLRTVALDIEQQTACQPLLGQIRQVKQQQIQFNLGAVHGLKVGDQIRLIQIQRDPQHPEIRRLLDSPLQLTITDLTPEGAWAASPSLQLLNHIQPGDIVTLLGR</sequence>
<dbReference type="Pfam" id="PF16539">
    <property type="entry name" value="FlgT_M"/>
    <property type="match status" value="1"/>
</dbReference>
<comment type="caution">
    <text evidence="5">The sequence shown here is derived from an EMBL/GenBank/DDBJ whole genome shotgun (WGS) entry which is preliminary data.</text>
</comment>
<keyword evidence="6" id="KW-1185">Reference proteome</keyword>
<dbReference type="Gene3D" id="3.30.1660.40">
    <property type="entry name" value="FlgT, N-terminal domain"/>
    <property type="match status" value="1"/>
</dbReference>
<dbReference type="InterPro" id="IPR038165">
    <property type="entry name" value="FlgT_C_sf"/>
</dbReference>
<evidence type="ECO:0000313" key="5">
    <source>
        <dbReference type="EMBL" id="GGW63632.1"/>
    </source>
</evidence>
<dbReference type="InterPro" id="IPR032388">
    <property type="entry name" value="FlgT_C"/>
</dbReference>
<dbReference type="Pfam" id="PF16548">
    <property type="entry name" value="FlgT_N"/>
    <property type="match status" value="1"/>
</dbReference>
<feature type="chain" id="PRO_5045400287" description="Flagellar protein FlgT" evidence="1">
    <location>
        <begin position="25"/>
        <end position="377"/>
    </location>
</feature>
<dbReference type="EMBL" id="BMYR01000007">
    <property type="protein sequence ID" value="GGW63632.1"/>
    <property type="molecule type" value="Genomic_DNA"/>
</dbReference>
<dbReference type="Gene3D" id="2.40.10.410">
    <property type="entry name" value="FlgT, C-terminal domain"/>
    <property type="match status" value="1"/>
</dbReference>
<dbReference type="InterPro" id="IPR032386">
    <property type="entry name" value="FlgT_M"/>
</dbReference>
<evidence type="ECO:0000313" key="6">
    <source>
        <dbReference type="Proteomes" id="UP000634667"/>
    </source>
</evidence>
<evidence type="ECO:0000259" key="4">
    <source>
        <dbReference type="Pfam" id="PF16548"/>
    </source>
</evidence>